<sequence>MSSQEKLNFIQTELEELKEKGLYKDIKTLEGPQGAWVQIKGKKMLNFCSNNYLGFANHSQIVEAAKKAIDEYGVGPGAVRTIAGTMDIHHQLERKLAEFKGVEAALSVQSGFKANLSAIPALVGKGDTIISDELNHASIIDGSRLSRADIKVYSHNDVDSLESVLKENPPGKKLIITDGVFSMDGDIAPLPEIVEVAKKYDAMTMVDDAHGEGVLGRSGRGIVDHFNLHGEVDIEIGTFSKALGVMGGCIAGSAQLIEYIRQKSRPFTFSSALTVPDTAATLEAIKILSDSDELVTKLWDNADYFKKGIKELGFDTGESETPITPVMIGDAKAASEFSEKLFEENIFAQAIGFPLVPHGKARIRAMISAAHSKEDLDFALEKFSKVGKELNLI</sequence>
<dbReference type="FunFam" id="3.40.640.10:FF:000006">
    <property type="entry name" value="5-aminolevulinate synthase, mitochondrial"/>
    <property type="match status" value="1"/>
</dbReference>
<evidence type="ECO:0000256" key="7">
    <source>
        <dbReference type="ARBA" id="ARBA00022756"/>
    </source>
</evidence>
<dbReference type="PANTHER" id="PTHR13693">
    <property type="entry name" value="CLASS II AMINOTRANSFERASE/8-AMINO-7-OXONONANOATE SYNTHASE"/>
    <property type="match status" value="1"/>
</dbReference>
<comment type="pathway">
    <text evidence="3 12">Cofactor biosynthesis; biotin biosynthesis.</text>
</comment>
<name>B2A4W8_NATTJ</name>
<dbReference type="InterPro" id="IPR010962">
    <property type="entry name" value="AONS_Archaea/Firmicutes"/>
</dbReference>
<protein>
    <recommendedName>
        <fullName evidence="12">8-amino-7-ketopelargonate synthase</fullName>
        <ecNumber evidence="12">2.3.1.47</ecNumber>
    </recommendedName>
</protein>
<evidence type="ECO:0000256" key="3">
    <source>
        <dbReference type="ARBA" id="ARBA00004746"/>
    </source>
</evidence>
<comment type="catalytic activity">
    <reaction evidence="10 12">
        <text>6-carboxyhexanoyl-[ACP] + L-alanine + H(+) = (8S)-8-amino-7-oxononanoate + holo-[ACP] + CO2</text>
        <dbReference type="Rhea" id="RHEA:42288"/>
        <dbReference type="Rhea" id="RHEA-COMP:9685"/>
        <dbReference type="Rhea" id="RHEA-COMP:9955"/>
        <dbReference type="ChEBI" id="CHEBI:15378"/>
        <dbReference type="ChEBI" id="CHEBI:16526"/>
        <dbReference type="ChEBI" id="CHEBI:57972"/>
        <dbReference type="ChEBI" id="CHEBI:64479"/>
        <dbReference type="ChEBI" id="CHEBI:78846"/>
        <dbReference type="ChEBI" id="CHEBI:149468"/>
        <dbReference type="EC" id="2.3.1.47"/>
    </reaction>
</comment>
<evidence type="ECO:0000256" key="12">
    <source>
        <dbReference type="RuleBase" id="RU003693"/>
    </source>
</evidence>
<evidence type="ECO:0000256" key="5">
    <source>
        <dbReference type="ARBA" id="ARBA00011738"/>
    </source>
</evidence>
<dbReference type="HOGENOM" id="CLU_015846_11_0_9"/>
<dbReference type="InterPro" id="IPR015422">
    <property type="entry name" value="PyrdxlP-dep_Trfase_small"/>
</dbReference>
<dbReference type="GO" id="GO:0008710">
    <property type="term" value="F:8-amino-7-oxononanoate synthase activity"/>
    <property type="evidence" value="ECO:0007669"/>
    <property type="project" value="UniProtKB-UniRule"/>
</dbReference>
<dbReference type="EMBL" id="CP001034">
    <property type="protein sequence ID" value="ACB83890.1"/>
    <property type="molecule type" value="Genomic_DNA"/>
</dbReference>
<comment type="subunit">
    <text evidence="5 12">Homodimer.</text>
</comment>
<feature type="domain" description="Aminotransferase class I/classII large" evidence="13">
    <location>
        <begin position="42"/>
        <end position="382"/>
    </location>
</feature>
<keyword evidence="8 11" id="KW-0663">Pyridoxal phosphate</keyword>
<comment type="function">
    <text evidence="2 12">Catalyzes the decarboxylative condensation of pimeloyl-[acyl-carrier protein] and L-alanine to produce 8-amino-7-oxononanoate (AON), [acyl-carrier protein], and carbon dioxide.</text>
</comment>
<evidence type="ECO:0000256" key="6">
    <source>
        <dbReference type="ARBA" id="ARBA00022679"/>
    </source>
</evidence>
<dbReference type="Pfam" id="PF00155">
    <property type="entry name" value="Aminotran_1_2"/>
    <property type="match status" value="1"/>
</dbReference>
<dbReference type="CDD" id="cd06454">
    <property type="entry name" value="KBL_like"/>
    <property type="match status" value="1"/>
</dbReference>
<dbReference type="GO" id="GO:0030170">
    <property type="term" value="F:pyridoxal phosphate binding"/>
    <property type="evidence" value="ECO:0007669"/>
    <property type="project" value="InterPro"/>
</dbReference>
<proteinExistence type="inferred from homology"/>
<dbReference type="GO" id="GO:0016874">
    <property type="term" value="F:ligase activity"/>
    <property type="evidence" value="ECO:0007669"/>
    <property type="project" value="UniProtKB-KW"/>
</dbReference>
<dbReference type="EC" id="2.3.1.47" evidence="12"/>
<keyword evidence="14" id="KW-0436">Ligase</keyword>
<reference evidence="14 15" key="1">
    <citation type="submission" date="2008-04" db="EMBL/GenBank/DDBJ databases">
        <title>Complete sequence of chromosome of Natranaerobius thermophilus JW/NM-WN-LF.</title>
        <authorList>
            <consortium name="US DOE Joint Genome Institute"/>
            <person name="Copeland A."/>
            <person name="Lucas S."/>
            <person name="Lapidus A."/>
            <person name="Glavina del Rio T."/>
            <person name="Dalin E."/>
            <person name="Tice H."/>
            <person name="Bruce D."/>
            <person name="Goodwin L."/>
            <person name="Pitluck S."/>
            <person name="Chertkov O."/>
            <person name="Brettin T."/>
            <person name="Detter J.C."/>
            <person name="Han C."/>
            <person name="Kuske C.R."/>
            <person name="Schmutz J."/>
            <person name="Larimer F."/>
            <person name="Land M."/>
            <person name="Hauser L."/>
            <person name="Kyrpides N."/>
            <person name="Lykidis A."/>
            <person name="Mesbah N.M."/>
            <person name="Wiegel J."/>
        </authorList>
    </citation>
    <scope>NUCLEOTIDE SEQUENCE [LARGE SCALE GENOMIC DNA]</scope>
    <source>
        <strain evidence="15">ATCC BAA-1301 / DSM 18059 / JW/NM-WN-LF</strain>
    </source>
</reference>
<keyword evidence="6 12" id="KW-0808">Transferase</keyword>
<evidence type="ECO:0000259" key="13">
    <source>
        <dbReference type="Pfam" id="PF00155"/>
    </source>
</evidence>
<dbReference type="FunCoup" id="B2A4W8">
    <property type="interactions" value="307"/>
</dbReference>
<dbReference type="Gene3D" id="3.90.1150.10">
    <property type="entry name" value="Aspartate Aminotransferase, domain 1"/>
    <property type="match status" value="1"/>
</dbReference>
<dbReference type="NCBIfam" id="TIGR00858">
    <property type="entry name" value="bioF"/>
    <property type="match status" value="1"/>
</dbReference>
<keyword evidence="9 14" id="KW-0012">Acyltransferase</keyword>
<dbReference type="InParanoid" id="B2A4W8"/>
<dbReference type="NCBIfam" id="NF005394">
    <property type="entry name" value="PRK06939.1"/>
    <property type="match status" value="1"/>
</dbReference>
<comment type="similarity">
    <text evidence="4 12">Belongs to the class-II pyridoxal-phosphate-dependent aminotransferase family. BioF subfamily.</text>
</comment>
<dbReference type="OrthoDB" id="9807157at2"/>
<evidence type="ECO:0000256" key="2">
    <source>
        <dbReference type="ARBA" id="ARBA00002513"/>
    </source>
</evidence>
<feature type="modified residue" description="N6-(pyridoxal phosphate)lysine" evidence="11">
    <location>
        <position position="241"/>
    </location>
</feature>
<dbReference type="eggNOG" id="COG0156">
    <property type="taxonomic scope" value="Bacteria"/>
</dbReference>
<evidence type="ECO:0000313" key="15">
    <source>
        <dbReference type="Proteomes" id="UP000001683"/>
    </source>
</evidence>
<evidence type="ECO:0000256" key="10">
    <source>
        <dbReference type="ARBA" id="ARBA00047715"/>
    </source>
</evidence>
<gene>
    <name evidence="14" type="ordered locus">Nther_0292</name>
</gene>
<keyword evidence="15" id="KW-1185">Reference proteome</keyword>
<evidence type="ECO:0000256" key="11">
    <source>
        <dbReference type="PIRSR" id="PIRSR604723-51"/>
    </source>
</evidence>
<evidence type="ECO:0000256" key="8">
    <source>
        <dbReference type="ARBA" id="ARBA00022898"/>
    </source>
</evidence>
<dbReference type="RefSeq" id="WP_012446778.1">
    <property type="nucleotide sequence ID" value="NC_010718.1"/>
</dbReference>
<organism evidence="14 15">
    <name type="scientific">Natranaerobius thermophilus (strain ATCC BAA-1301 / DSM 18059 / JW/NM-WN-LF)</name>
    <dbReference type="NCBI Taxonomy" id="457570"/>
    <lineage>
        <taxon>Bacteria</taxon>
        <taxon>Bacillati</taxon>
        <taxon>Bacillota</taxon>
        <taxon>Clostridia</taxon>
        <taxon>Natranaerobiales</taxon>
        <taxon>Natranaerobiaceae</taxon>
        <taxon>Natranaerobius</taxon>
    </lineage>
</organism>
<dbReference type="PANTHER" id="PTHR13693:SF3">
    <property type="entry name" value="LD36009P"/>
    <property type="match status" value="1"/>
</dbReference>
<dbReference type="KEGG" id="nth:Nther_0292"/>
<evidence type="ECO:0000313" key="14">
    <source>
        <dbReference type="EMBL" id="ACB83890.1"/>
    </source>
</evidence>
<dbReference type="SUPFAM" id="SSF53383">
    <property type="entry name" value="PLP-dependent transferases"/>
    <property type="match status" value="1"/>
</dbReference>
<accession>B2A4W8</accession>
<dbReference type="GO" id="GO:0009102">
    <property type="term" value="P:biotin biosynthetic process"/>
    <property type="evidence" value="ECO:0007669"/>
    <property type="project" value="UniProtKB-UniRule"/>
</dbReference>
<evidence type="ECO:0000256" key="4">
    <source>
        <dbReference type="ARBA" id="ARBA00010008"/>
    </source>
</evidence>
<dbReference type="NCBIfam" id="TIGR01825">
    <property type="entry name" value="gly_Cac_T_rel"/>
    <property type="match status" value="1"/>
</dbReference>
<reference evidence="14 15" key="2">
    <citation type="journal article" date="2011" name="J. Bacteriol.">
        <title>Complete genome sequence of the anaerobic, halophilic alkalithermophile Natranaerobius thermophilus JW/NM-WN-LF.</title>
        <authorList>
            <person name="Zhao B."/>
            <person name="Mesbah N.M."/>
            <person name="Dalin E."/>
            <person name="Goodwin L."/>
            <person name="Nolan M."/>
            <person name="Pitluck S."/>
            <person name="Chertkov O."/>
            <person name="Brettin T.S."/>
            <person name="Han J."/>
            <person name="Larimer F.W."/>
            <person name="Land M.L."/>
            <person name="Hauser L."/>
            <person name="Kyrpides N."/>
            <person name="Wiegel J."/>
        </authorList>
    </citation>
    <scope>NUCLEOTIDE SEQUENCE [LARGE SCALE GENOMIC DNA]</scope>
    <source>
        <strain evidence="15">ATCC BAA-1301 / DSM 18059 / JW/NM-WN-LF</strain>
    </source>
</reference>
<dbReference type="Gene3D" id="3.40.640.10">
    <property type="entry name" value="Type I PLP-dependent aspartate aminotransferase-like (Major domain)"/>
    <property type="match status" value="1"/>
</dbReference>
<dbReference type="InterPro" id="IPR015421">
    <property type="entry name" value="PyrdxlP-dep_Trfase_major"/>
</dbReference>
<dbReference type="UniPathway" id="UPA00078"/>
<dbReference type="STRING" id="457570.Nther_0292"/>
<dbReference type="PROSITE" id="PS00599">
    <property type="entry name" value="AA_TRANSFER_CLASS_2"/>
    <property type="match status" value="1"/>
</dbReference>
<evidence type="ECO:0000256" key="1">
    <source>
        <dbReference type="ARBA" id="ARBA00001933"/>
    </source>
</evidence>
<comment type="cofactor">
    <cofactor evidence="1 11 12">
        <name>pyridoxal 5'-phosphate</name>
        <dbReference type="ChEBI" id="CHEBI:597326"/>
    </cofactor>
</comment>
<dbReference type="InterPro" id="IPR015424">
    <property type="entry name" value="PyrdxlP-dep_Trfase"/>
</dbReference>
<dbReference type="AlphaFoldDB" id="B2A4W8"/>
<dbReference type="InterPro" id="IPR004723">
    <property type="entry name" value="AONS_Archaea/Proteobacteria"/>
</dbReference>
<evidence type="ECO:0000256" key="9">
    <source>
        <dbReference type="ARBA" id="ARBA00023315"/>
    </source>
</evidence>
<keyword evidence="7" id="KW-0093">Biotin biosynthesis</keyword>
<dbReference type="InterPro" id="IPR050087">
    <property type="entry name" value="AON_synthase_class-II"/>
</dbReference>
<dbReference type="InterPro" id="IPR004839">
    <property type="entry name" value="Aminotransferase_I/II_large"/>
</dbReference>
<dbReference type="Proteomes" id="UP000001683">
    <property type="component" value="Chromosome"/>
</dbReference>
<dbReference type="InterPro" id="IPR001917">
    <property type="entry name" value="Aminotrans_II_pyridoxalP_BS"/>
</dbReference>